<dbReference type="GO" id="GO:0000049">
    <property type="term" value="F:tRNA binding"/>
    <property type="evidence" value="ECO:0007669"/>
    <property type="project" value="UniProtKB-KW"/>
</dbReference>
<evidence type="ECO:0000313" key="14">
    <source>
        <dbReference type="Proteomes" id="UP000077315"/>
    </source>
</evidence>
<keyword evidence="2" id="KW-0820">tRNA-binding</keyword>
<keyword evidence="14" id="KW-1185">Reference proteome</keyword>
<evidence type="ECO:0000259" key="12">
    <source>
        <dbReference type="Pfam" id="PF01207"/>
    </source>
</evidence>
<organism evidence="13 14">
    <name type="scientific">Phycomyces blakesleeanus (strain ATCC 8743b / DSM 1359 / FGSC 10004 / NBRC 33097 / NRRL 1555)</name>
    <dbReference type="NCBI Taxonomy" id="763407"/>
    <lineage>
        <taxon>Eukaryota</taxon>
        <taxon>Fungi</taxon>
        <taxon>Fungi incertae sedis</taxon>
        <taxon>Mucoromycota</taxon>
        <taxon>Mucoromycotina</taxon>
        <taxon>Mucoromycetes</taxon>
        <taxon>Mucorales</taxon>
        <taxon>Phycomycetaceae</taxon>
        <taxon>Phycomyces</taxon>
    </lineage>
</organism>
<dbReference type="GeneID" id="28992110"/>
<keyword evidence="7" id="KW-0521">NADP</keyword>
<feature type="domain" description="DUS-like FMN-binding" evidence="12">
    <location>
        <begin position="34"/>
        <end position="270"/>
    </location>
</feature>
<evidence type="ECO:0000256" key="8">
    <source>
        <dbReference type="ARBA" id="ARBA00022884"/>
    </source>
</evidence>
<name>A0A167N562_PHYB8</name>
<proteinExistence type="predicted"/>
<dbReference type="AlphaFoldDB" id="A0A167N562"/>
<dbReference type="RefSeq" id="XP_018293064.1">
    <property type="nucleotide sequence ID" value="XM_018431204.1"/>
</dbReference>
<dbReference type="InterPro" id="IPR004653">
    <property type="entry name" value="DusA"/>
</dbReference>
<dbReference type="VEuPathDB" id="FungiDB:PHYBLDRAFT_144377"/>
<evidence type="ECO:0000256" key="1">
    <source>
        <dbReference type="ARBA" id="ARBA00001917"/>
    </source>
</evidence>
<keyword evidence="6" id="KW-0819">tRNA processing</keyword>
<dbReference type="GO" id="GO:0050660">
    <property type="term" value="F:flavin adenine dinucleotide binding"/>
    <property type="evidence" value="ECO:0007669"/>
    <property type="project" value="InterPro"/>
</dbReference>
<dbReference type="PANTHER" id="PTHR42907:SF1">
    <property type="entry name" value="FMN-LINKED OXIDOREDUCTASES SUPERFAMILY PROTEIN"/>
    <property type="match status" value="1"/>
</dbReference>
<keyword evidence="3" id="KW-0285">Flavoprotein</keyword>
<evidence type="ECO:0000256" key="5">
    <source>
        <dbReference type="ARBA" id="ARBA00022664"/>
    </source>
</evidence>
<keyword evidence="4" id="KW-0288">FMN</keyword>
<dbReference type="OrthoDB" id="10262250at2759"/>
<dbReference type="GO" id="GO:0006397">
    <property type="term" value="P:mRNA processing"/>
    <property type="evidence" value="ECO:0007669"/>
    <property type="project" value="UniProtKB-KW"/>
</dbReference>
<dbReference type="Proteomes" id="UP000077315">
    <property type="component" value="Unassembled WGS sequence"/>
</dbReference>
<dbReference type="PANTHER" id="PTHR42907">
    <property type="entry name" value="FMN-LINKED OXIDOREDUCTASES SUPERFAMILY PROTEIN"/>
    <property type="match status" value="1"/>
</dbReference>
<dbReference type="STRING" id="763407.A0A167N562"/>
<evidence type="ECO:0000256" key="11">
    <source>
        <dbReference type="ARBA" id="ARBA00049447"/>
    </source>
</evidence>
<keyword evidence="9" id="KW-0560">Oxidoreductase</keyword>
<dbReference type="EMBL" id="KV440978">
    <property type="protein sequence ID" value="OAD75024.1"/>
    <property type="molecule type" value="Genomic_DNA"/>
</dbReference>
<dbReference type="GO" id="GO:0017150">
    <property type="term" value="F:tRNA dihydrouridine synthase activity"/>
    <property type="evidence" value="ECO:0007669"/>
    <property type="project" value="InterPro"/>
</dbReference>
<dbReference type="SUPFAM" id="SSF51395">
    <property type="entry name" value="FMN-linked oxidoreductases"/>
    <property type="match status" value="1"/>
</dbReference>
<keyword evidence="5" id="KW-0507">mRNA processing</keyword>
<dbReference type="NCBIfam" id="NF008774">
    <property type="entry name" value="PRK11815.1"/>
    <property type="match status" value="1"/>
</dbReference>
<dbReference type="InterPro" id="IPR018517">
    <property type="entry name" value="tRNA_hU_synthase_CS"/>
</dbReference>
<reference evidence="14" key="1">
    <citation type="submission" date="2015-06" db="EMBL/GenBank/DDBJ databases">
        <title>Expansion of signal transduction pathways in fungi by whole-genome duplication.</title>
        <authorList>
            <consortium name="DOE Joint Genome Institute"/>
            <person name="Corrochano L.M."/>
            <person name="Kuo A."/>
            <person name="Marcet-Houben M."/>
            <person name="Polaino S."/>
            <person name="Salamov A."/>
            <person name="Villalobos J.M."/>
            <person name="Alvarez M.I."/>
            <person name="Avalos J."/>
            <person name="Benito E.P."/>
            <person name="Benoit I."/>
            <person name="Burger G."/>
            <person name="Camino L.P."/>
            <person name="Canovas D."/>
            <person name="Cerda-Olmedo E."/>
            <person name="Cheng J.-F."/>
            <person name="Dominguez A."/>
            <person name="Elias M."/>
            <person name="Eslava A.P."/>
            <person name="Glaser F."/>
            <person name="Grimwood J."/>
            <person name="Gutierrez G."/>
            <person name="Heitman J."/>
            <person name="Henrissat B."/>
            <person name="Iturriaga E.A."/>
            <person name="Lang B.F."/>
            <person name="Lavin J.L."/>
            <person name="Lee S."/>
            <person name="Li W."/>
            <person name="Lindquist E."/>
            <person name="Lopez-Garcia S."/>
            <person name="Luque E.M."/>
            <person name="Marcos A.T."/>
            <person name="Martin J."/>
            <person name="McCluskey K."/>
            <person name="Medina H.R."/>
            <person name="Miralles-Duran A."/>
            <person name="Miyazaki A."/>
            <person name="Munoz-Torres E."/>
            <person name="Oguiza J.A."/>
            <person name="Ohm R."/>
            <person name="Olmedo M."/>
            <person name="Orejas M."/>
            <person name="Ortiz-Castellanos L."/>
            <person name="Pisabarro A.G."/>
            <person name="Rodriguez-Romero J."/>
            <person name="Ruiz-Herrera J."/>
            <person name="Ruiz-Vazquez R."/>
            <person name="Sanz C."/>
            <person name="Schackwitz W."/>
            <person name="Schmutz J."/>
            <person name="Shahriari M."/>
            <person name="Shelest E."/>
            <person name="Silva-Franco F."/>
            <person name="Soanes D."/>
            <person name="Syed K."/>
            <person name="Tagua V.G."/>
            <person name="Talbot N.J."/>
            <person name="Thon M."/>
            <person name="De vries R.P."/>
            <person name="Wiebenga A."/>
            <person name="Yadav J.S."/>
            <person name="Braun E.L."/>
            <person name="Baker S."/>
            <person name="Garre V."/>
            <person name="Horwitz B."/>
            <person name="Torres-Martinez S."/>
            <person name="Idnurm A."/>
            <person name="Herrera-Estrella A."/>
            <person name="Gabaldon T."/>
            <person name="Grigoriev I.V."/>
        </authorList>
    </citation>
    <scope>NUCLEOTIDE SEQUENCE [LARGE SCALE GENOMIC DNA]</scope>
    <source>
        <strain evidence="14">NRRL 1555(-)</strain>
    </source>
</reference>
<dbReference type="PROSITE" id="PS01136">
    <property type="entry name" value="UPF0034"/>
    <property type="match status" value="1"/>
</dbReference>
<protein>
    <recommendedName>
        <fullName evidence="12">DUS-like FMN-binding domain-containing protein</fullName>
    </recommendedName>
</protein>
<sequence>MFVPLRRALPRQSVRLITNAAFNQRTRLDRPISVAPMVDISTPAKLLRIISGSSRYAYYTEMHHGQAILHHTSHLDWFVGPPQPNVVVQLGGAEPHMMAQAAKALEKHGYREVNINVGCPSANVQSGKFGAVLMKTPEIVADILSAMETCDVSIPVTVKCRIGVDKQESFEFLEKFVDTLLQSKRPPPHLIVHARKCILKGLTPKKNRTIPPLNYDRVYQLRDRFPELPISINGGFTTVDMVNRALEQVDGCMIGRQVMNHPMFLQELDRDYGEKLLSEKHLLEGTRLPPLTILIKPLMMLFEGRHGRNFRRELFVELDKKPSLSDFRSVVLQAISSAEVPINFSHSN</sequence>
<dbReference type="InterPro" id="IPR013785">
    <property type="entry name" value="Aldolase_TIM"/>
</dbReference>
<evidence type="ECO:0000256" key="2">
    <source>
        <dbReference type="ARBA" id="ARBA00022555"/>
    </source>
</evidence>
<evidence type="ECO:0000256" key="3">
    <source>
        <dbReference type="ARBA" id="ARBA00022630"/>
    </source>
</evidence>
<accession>A0A167N562</accession>
<evidence type="ECO:0000256" key="10">
    <source>
        <dbReference type="ARBA" id="ARBA00048342"/>
    </source>
</evidence>
<evidence type="ECO:0000256" key="9">
    <source>
        <dbReference type="ARBA" id="ARBA00023002"/>
    </source>
</evidence>
<gene>
    <name evidence="13" type="ORF">PHYBLDRAFT_144377</name>
</gene>
<evidence type="ECO:0000256" key="4">
    <source>
        <dbReference type="ARBA" id="ARBA00022643"/>
    </source>
</evidence>
<dbReference type="InParanoid" id="A0A167N562"/>
<evidence type="ECO:0000256" key="6">
    <source>
        <dbReference type="ARBA" id="ARBA00022694"/>
    </source>
</evidence>
<comment type="catalytic activity">
    <reaction evidence="10">
        <text>a 5,6-dihydrouridine in mRNA + NAD(+) = a uridine in mRNA + NADH + H(+)</text>
        <dbReference type="Rhea" id="RHEA:69851"/>
        <dbReference type="Rhea" id="RHEA-COMP:14658"/>
        <dbReference type="Rhea" id="RHEA-COMP:17789"/>
        <dbReference type="ChEBI" id="CHEBI:15378"/>
        <dbReference type="ChEBI" id="CHEBI:57540"/>
        <dbReference type="ChEBI" id="CHEBI:57945"/>
        <dbReference type="ChEBI" id="CHEBI:65315"/>
        <dbReference type="ChEBI" id="CHEBI:74443"/>
    </reaction>
    <physiologicalReaction direction="right-to-left" evidence="10">
        <dbReference type="Rhea" id="RHEA:69853"/>
    </physiologicalReaction>
</comment>
<dbReference type="Gene3D" id="3.20.20.70">
    <property type="entry name" value="Aldolase class I"/>
    <property type="match status" value="1"/>
</dbReference>
<comment type="catalytic activity">
    <reaction evidence="11">
        <text>a 5,6-dihydrouridine in mRNA + NADP(+) = a uridine in mRNA + NADPH + H(+)</text>
        <dbReference type="Rhea" id="RHEA:69855"/>
        <dbReference type="Rhea" id="RHEA-COMP:14658"/>
        <dbReference type="Rhea" id="RHEA-COMP:17789"/>
        <dbReference type="ChEBI" id="CHEBI:15378"/>
        <dbReference type="ChEBI" id="CHEBI:57783"/>
        <dbReference type="ChEBI" id="CHEBI:58349"/>
        <dbReference type="ChEBI" id="CHEBI:65315"/>
        <dbReference type="ChEBI" id="CHEBI:74443"/>
    </reaction>
    <physiologicalReaction direction="right-to-left" evidence="11">
        <dbReference type="Rhea" id="RHEA:69857"/>
    </physiologicalReaction>
</comment>
<keyword evidence="8" id="KW-0694">RNA-binding</keyword>
<evidence type="ECO:0000313" key="13">
    <source>
        <dbReference type="EMBL" id="OAD75024.1"/>
    </source>
</evidence>
<dbReference type="InterPro" id="IPR035587">
    <property type="entry name" value="DUS-like_FMN-bd"/>
</dbReference>
<dbReference type="Pfam" id="PF01207">
    <property type="entry name" value="Dus"/>
    <property type="match status" value="1"/>
</dbReference>
<comment type="cofactor">
    <cofactor evidence="1">
        <name>FMN</name>
        <dbReference type="ChEBI" id="CHEBI:58210"/>
    </cofactor>
</comment>
<evidence type="ECO:0000256" key="7">
    <source>
        <dbReference type="ARBA" id="ARBA00022857"/>
    </source>
</evidence>
<dbReference type="CDD" id="cd02801">
    <property type="entry name" value="DUS_like_FMN"/>
    <property type="match status" value="1"/>
</dbReference>